<reference evidence="4 5" key="1">
    <citation type="journal article" date="2020" name="Nat. Food">
        <title>A phased Vanilla planifolia genome enables genetic improvement of flavour and production.</title>
        <authorList>
            <person name="Hasing T."/>
            <person name="Tang H."/>
            <person name="Brym M."/>
            <person name="Khazi F."/>
            <person name="Huang T."/>
            <person name="Chambers A.H."/>
        </authorList>
    </citation>
    <scope>NUCLEOTIDE SEQUENCE [LARGE SCALE GENOMIC DNA]</scope>
    <source>
        <tissue evidence="4">Leaf</tissue>
    </source>
</reference>
<name>A0A835Q4D8_VANPL</name>
<evidence type="ECO:0000256" key="2">
    <source>
        <dbReference type="SAM" id="MobiDB-lite"/>
    </source>
</evidence>
<dbReference type="Gene3D" id="2.120.10.30">
    <property type="entry name" value="TolB, C-terminal domain"/>
    <property type="match status" value="1"/>
</dbReference>
<accession>A0A835Q4D8</accession>
<feature type="region of interest" description="Disordered" evidence="2">
    <location>
        <begin position="274"/>
        <end position="296"/>
    </location>
</feature>
<proteinExistence type="predicted"/>
<feature type="signal peptide" evidence="3">
    <location>
        <begin position="1"/>
        <end position="22"/>
    </location>
</feature>
<evidence type="ECO:0000256" key="3">
    <source>
        <dbReference type="SAM" id="SignalP"/>
    </source>
</evidence>
<protein>
    <submittedName>
        <fullName evidence="4">Uncharacterized protein</fullName>
    </submittedName>
</protein>
<evidence type="ECO:0000256" key="1">
    <source>
        <dbReference type="ARBA" id="ARBA00022737"/>
    </source>
</evidence>
<dbReference type="EMBL" id="JADCNL010000010">
    <property type="protein sequence ID" value="KAG0463995.1"/>
    <property type="molecule type" value="Genomic_DNA"/>
</dbReference>
<evidence type="ECO:0000313" key="4">
    <source>
        <dbReference type="EMBL" id="KAG0463995.1"/>
    </source>
</evidence>
<keyword evidence="5" id="KW-1185">Reference proteome</keyword>
<dbReference type="SUPFAM" id="SSF101898">
    <property type="entry name" value="NHL repeat"/>
    <property type="match status" value="1"/>
</dbReference>
<dbReference type="Pfam" id="PF01436">
    <property type="entry name" value="NHL"/>
    <property type="match status" value="1"/>
</dbReference>
<feature type="chain" id="PRO_5032873631" evidence="3">
    <location>
        <begin position="23"/>
        <end position="328"/>
    </location>
</feature>
<sequence>MRGSVLVLLVFVGLLSQSEVQSFPSGGHLFPTGAIVKHLKSFSPVLKWTKTSAKETETDADAPQFENGYFVETLVDGNKLGIMPYTIRVSPEGELFAVDSENNNVVKITPPLSQYSRARLVAGSFQGYSGHVDGKPSDARFRHPKGVAMDEKGNVYVADTANLAIRKIGESGVTTIAGGKSIVAGYRDGPSEDAKFSNDFDLLYVASTCSLLVVDRGNAALRQISLHQEDCDHHYTSISTSDMEKERLEDVERDYRDHAYLNLDVSSRFLSLEETGSQRGADRSPVTEGSDGSRTPSQRWLSVGFQFVNSFQIVFRSQMPELLPVTLY</sequence>
<organism evidence="4 5">
    <name type="scientific">Vanilla planifolia</name>
    <name type="common">Vanilla</name>
    <dbReference type="NCBI Taxonomy" id="51239"/>
    <lineage>
        <taxon>Eukaryota</taxon>
        <taxon>Viridiplantae</taxon>
        <taxon>Streptophyta</taxon>
        <taxon>Embryophyta</taxon>
        <taxon>Tracheophyta</taxon>
        <taxon>Spermatophyta</taxon>
        <taxon>Magnoliopsida</taxon>
        <taxon>Liliopsida</taxon>
        <taxon>Asparagales</taxon>
        <taxon>Orchidaceae</taxon>
        <taxon>Vanilloideae</taxon>
        <taxon>Vanilleae</taxon>
        <taxon>Vanilla</taxon>
    </lineage>
</organism>
<dbReference type="Proteomes" id="UP000636800">
    <property type="component" value="Chromosome 10"/>
</dbReference>
<comment type="caution">
    <text evidence="4">The sequence shown here is derived from an EMBL/GenBank/DDBJ whole genome shotgun (WGS) entry which is preliminary data.</text>
</comment>
<dbReference type="InterPro" id="IPR001258">
    <property type="entry name" value="NHL_repeat"/>
</dbReference>
<dbReference type="PANTHER" id="PTHR13833">
    <property type="match status" value="1"/>
</dbReference>
<keyword evidence="1" id="KW-0677">Repeat</keyword>
<dbReference type="PANTHER" id="PTHR13833:SF73">
    <property type="entry name" value="NHL DOMAIN-CONTAINING PROTEIN"/>
    <property type="match status" value="1"/>
</dbReference>
<evidence type="ECO:0000313" key="5">
    <source>
        <dbReference type="Proteomes" id="UP000636800"/>
    </source>
</evidence>
<keyword evidence="3" id="KW-0732">Signal</keyword>
<dbReference type="InterPro" id="IPR011042">
    <property type="entry name" value="6-blade_b-propeller_TolB-like"/>
</dbReference>
<gene>
    <name evidence="4" type="ORF">HPP92_020064</name>
</gene>
<dbReference type="AlphaFoldDB" id="A0A835Q4D8"/>